<dbReference type="EMBL" id="MBFR01000164">
    <property type="protein sequence ID" value="PVU92362.1"/>
    <property type="molecule type" value="Genomic_DNA"/>
</dbReference>
<feature type="compositionally biased region" description="Low complexity" evidence="1">
    <location>
        <begin position="738"/>
        <end position="757"/>
    </location>
</feature>
<accession>A0A2T9YJ32</accession>
<organism evidence="2 3">
    <name type="scientific">Smittium simulii</name>
    <dbReference type="NCBI Taxonomy" id="133385"/>
    <lineage>
        <taxon>Eukaryota</taxon>
        <taxon>Fungi</taxon>
        <taxon>Fungi incertae sedis</taxon>
        <taxon>Zoopagomycota</taxon>
        <taxon>Kickxellomycotina</taxon>
        <taxon>Harpellomycetes</taxon>
        <taxon>Harpellales</taxon>
        <taxon>Legeriomycetaceae</taxon>
        <taxon>Smittium</taxon>
    </lineage>
</organism>
<dbReference type="STRING" id="133385.A0A2T9YJ32"/>
<evidence type="ECO:0000313" key="3">
    <source>
        <dbReference type="Proteomes" id="UP000245383"/>
    </source>
</evidence>
<evidence type="ECO:0000313" key="2">
    <source>
        <dbReference type="EMBL" id="PVU92362.1"/>
    </source>
</evidence>
<dbReference type="OrthoDB" id="9666165at2759"/>
<feature type="region of interest" description="Disordered" evidence="1">
    <location>
        <begin position="81"/>
        <end position="159"/>
    </location>
</feature>
<dbReference type="Proteomes" id="UP000245383">
    <property type="component" value="Unassembled WGS sequence"/>
</dbReference>
<feature type="compositionally biased region" description="Polar residues" evidence="1">
    <location>
        <begin position="993"/>
        <end position="1002"/>
    </location>
</feature>
<feature type="region of interest" description="Disordered" evidence="1">
    <location>
        <begin position="1057"/>
        <end position="1082"/>
    </location>
</feature>
<comment type="caution">
    <text evidence="2">The sequence shown here is derived from an EMBL/GenBank/DDBJ whole genome shotgun (WGS) entry which is preliminary data.</text>
</comment>
<protein>
    <submittedName>
        <fullName evidence="2">Uncharacterized protein</fullName>
    </submittedName>
</protein>
<gene>
    <name evidence="2" type="ORF">BB561_003876</name>
</gene>
<dbReference type="AlphaFoldDB" id="A0A2T9YJ32"/>
<feature type="region of interest" description="Disordered" evidence="1">
    <location>
        <begin position="954"/>
        <end position="1002"/>
    </location>
</feature>
<keyword evidence="3" id="KW-1185">Reference proteome</keyword>
<feature type="compositionally biased region" description="Basic residues" evidence="1">
    <location>
        <begin position="980"/>
        <end position="989"/>
    </location>
</feature>
<feature type="compositionally biased region" description="Low complexity" evidence="1">
    <location>
        <begin position="1064"/>
        <end position="1079"/>
    </location>
</feature>
<feature type="region of interest" description="Disordered" evidence="1">
    <location>
        <begin position="324"/>
        <end position="344"/>
    </location>
</feature>
<evidence type="ECO:0000256" key="1">
    <source>
        <dbReference type="SAM" id="MobiDB-lite"/>
    </source>
</evidence>
<name>A0A2T9YJ32_9FUNG</name>
<reference evidence="2 3" key="1">
    <citation type="journal article" date="2018" name="MBio">
        <title>Comparative Genomics Reveals the Core Gene Toolbox for the Fungus-Insect Symbiosis.</title>
        <authorList>
            <person name="Wang Y."/>
            <person name="Stata M."/>
            <person name="Wang W."/>
            <person name="Stajich J.E."/>
            <person name="White M.M."/>
            <person name="Moncalvo J.M."/>
        </authorList>
    </citation>
    <scope>NUCLEOTIDE SEQUENCE [LARGE SCALE GENOMIC DNA]</scope>
    <source>
        <strain evidence="2 3">SWE-8-4</strain>
    </source>
</reference>
<feature type="compositionally biased region" description="Polar residues" evidence="1">
    <location>
        <begin position="960"/>
        <end position="979"/>
    </location>
</feature>
<sequence length="1225" mass="139384">METNNKKFFSDISFTATAKKPKFPTKLISKLNIKFNKSASSSQDNRIESSPGFEFVDYPSPYHPTFSHKNLKQSHAYNYPQTNTQNQTYNYPQSSTQNQTYNYPQSSTQNQTYNYPQSSTQNQTYNYPQSSTQNQTYNYPQSSTQNQTYNYPQSSTQNQTYNYPQSSTKTYNYPQSSTQNNFYHYKSEKNLQNTPQTAHLNSSLNKIPLNQASVTKDKNSANDYNYFKSAKLAPNSLSIRKTIASRSVSQNSYFNASLNLPHINDSNTHSNNLAHYKNDSNFMYDYSNPDPTNDLPSLNADTDINAKKCLHNYQDSPTFQQTIKSTPVNRPRSQKIDFSENNPSSLFITPSPTINSNQETIYYNYLNAKNKFNLSPFTQSIDSISTVEQNSAGSNQNFILNKKNLHLDLNNSIRPKYNQISSTNADLDKDEYNPPYTSYYTPLPMRIENDLTPNTPLLNNKFDSFKTESPNRVSLSFNNLNDSKKIIPDATKFLKSNDSLLNDNQSEQLRISKISKSHNKPSFGSLEANVSTFVPFQKDRTLINTNNQSLEFQDLQNKLEYSFLYSGSSPIDSNNIIADSSNFVQENKSKYQNNTGNSDKINTDSSNFELDITSKYQNNTGNSDKINTDSSNFELDITSKYQNNTSNSNVDSKSVYSSIDFDIDTTPKKCFKKNNRVKRIVYGALCENGQKNNNITPKINIQVNTIVSTPSDGPNRFCKTPEPNRNSKGYTSPDKKNFSSFRSSRSSSKSSDSVSSLSNSTLSQKLSKFYIQPIIEENVPLPRLKPKNYEKNNCNTLNDIDYKLVNKTRAYTSTKASQSETPIPQTRNYSKTTTLNYLGSALKTNTTLQDFDSQFNLNDNTQNKNSGRLYSTLTTVSPAKHIYNSHKKNSIVIENLLQTPKSADSINRKSHKKMDYRQFPGLRNLSQEFYTHSYSNFSLLEDIYNPALDSDSSISSSSSFLRQDNNSPNFNPKSISSPKRNQKINKRSKEKTNSPQTIPTELSTNNDFLWYNNMESTKKNQLQENLSLIFGQSSSENRNSTNTLKINSLECKTNLSPVILKSEPSNTPTTPTPRSKSNSQTKDQYFPELNLLNDFSFSQELDQRIELNFQKDILKLSRSEYKQDSNTIDQSINTNNDYADRSLSPMSFELKSSKSPVNMNPNYLRPSVYAKFNLGNFLQKTVATVSSPNLNVIENQSKLPKKQLQLNNKSLVIQTTHKAPTLVEF</sequence>
<feature type="region of interest" description="Disordered" evidence="1">
    <location>
        <begin position="710"/>
        <end position="757"/>
    </location>
</feature>
<proteinExistence type="predicted"/>